<organism evidence="6 7">
    <name type="scientific">Bacillus salacetis</name>
    <dbReference type="NCBI Taxonomy" id="2315464"/>
    <lineage>
        <taxon>Bacteria</taxon>
        <taxon>Bacillati</taxon>
        <taxon>Bacillota</taxon>
        <taxon>Bacilli</taxon>
        <taxon>Bacillales</taxon>
        <taxon>Bacillaceae</taxon>
        <taxon>Bacillus</taxon>
    </lineage>
</organism>
<dbReference type="InterPro" id="IPR013154">
    <property type="entry name" value="ADH-like_N"/>
</dbReference>
<comment type="similarity">
    <text evidence="4">Belongs to the zinc-containing alcohol dehydrogenase family.</text>
</comment>
<dbReference type="InterPro" id="IPR013149">
    <property type="entry name" value="ADH-like_C"/>
</dbReference>
<accession>A0A3A1QQ31</accession>
<evidence type="ECO:0000256" key="3">
    <source>
        <dbReference type="ARBA" id="ARBA00023002"/>
    </source>
</evidence>
<sequence length="341" mass="37116">MKSAVVVEPNKVEIQNIDIPKTGDNEVLIKVKTVGVCGSDLHLFHGTHAFRNPPAILGHEIAGEIVEVGEGVTKFKVGDRVTVEPHIGCGECEYCKKDLLNLCTGKKAPGTPGWIGTFSEYFNAPEQTVYKLEDNVPYEIGTLIEPLAVGIHAISRIAVQERDTIAILGSGTIGLLTLVAAREAGFKNIICTDTQQFNLDMAEKQGATLVLNPIKDNIEEKVKEFTNGRGVDVAIVAADAPVIVDQASSIVRKRGEVGIVAMITEQIPVNTYNFVFNEINLFGAMTYETKDFAKAAELVNNGLDLSDFITQRLPLEESQEALDILSKKKENVVKVLVEVEK</sequence>
<protein>
    <submittedName>
        <fullName evidence="6">Alcohol dehydrogenase</fullName>
    </submittedName>
</protein>
<dbReference type="SUPFAM" id="SSF51735">
    <property type="entry name" value="NAD(P)-binding Rossmann-fold domains"/>
    <property type="match status" value="1"/>
</dbReference>
<dbReference type="SUPFAM" id="SSF50129">
    <property type="entry name" value="GroES-like"/>
    <property type="match status" value="1"/>
</dbReference>
<dbReference type="OrthoDB" id="9770238at2"/>
<evidence type="ECO:0000259" key="5">
    <source>
        <dbReference type="SMART" id="SM00829"/>
    </source>
</evidence>
<dbReference type="Proteomes" id="UP000265801">
    <property type="component" value="Unassembled WGS sequence"/>
</dbReference>
<dbReference type="GO" id="GO:0008270">
    <property type="term" value="F:zinc ion binding"/>
    <property type="evidence" value="ECO:0007669"/>
    <property type="project" value="InterPro"/>
</dbReference>
<dbReference type="RefSeq" id="WP_119548976.1">
    <property type="nucleotide sequence ID" value="NZ_QXIR01000035.1"/>
</dbReference>
<evidence type="ECO:0000256" key="2">
    <source>
        <dbReference type="ARBA" id="ARBA00022833"/>
    </source>
</evidence>
<dbReference type="Gene3D" id="3.90.180.10">
    <property type="entry name" value="Medium-chain alcohol dehydrogenases, catalytic domain"/>
    <property type="match status" value="1"/>
</dbReference>
<dbReference type="InterPro" id="IPR011032">
    <property type="entry name" value="GroES-like_sf"/>
</dbReference>
<reference evidence="6 7" key="1">
    <citation type="submission" date="2018-09" db="EMBL/GenBank/DDBJ databases">
        <title>Bacillus saliacetes sp. nov., isolated from Thai shrimp paste (Ka-pi).</title>
        <authorList>
            <person name="Daroonpunt R."/>
            <person name="Tanasupawat S."/>
            <person name="Yiamsombut S."/>
        </authorList>
    </citation>
    <scope>NUCLEOTIDE SEQUENCE [LARGE SCALE GENOMIC DNA]</scope>
    <source>
        <strain evidence="6 7">SKP7-4</strain>
    </source>
</reference>
<dbReference type="InterPro" id="IPR050129">
    <property type="entry name" value="Zn_alcohol_dh"/>
</dbReference>
<evidence type="ECO:0000313" key="6">
    <source>
        <dbReference type="EMBL" id="RIW29181.1"/>
    </source>
</evidence>
<name>A0A3A1QQ31_9BACI</name>
<keyword evidence="7" id="KW-1185">Reference proteome</keyword>
<proteinExistence type="inferred from homology"/>
<dbReference type="Pfam" id="PF00107">
    <property type="entry name" value="ADH_zinc_N"/>
    <property type="match status" value="1"/>
</dbReference>
<evidence type="ECO:0000313" key="7">
    <source>
        <dbReference type="Proteomes" id="UP000265801"/>
    </source>
</evidence>
<comment type="cofactor">
    <cofactor evidence="4">
        <name>Zn(2+)</name>
        <dbReference type="ChEBI" id="CHEBI:29105"/>
    </cofactor>
</comment>
<dbReference type="EMBL" id="QXIR01000035">
    <property type="protein sequence ID" value="RIW29181.1"/>
    <property type="molecule type" value="Genomic_DNA"/>
</dbReference>
<keyword evidence="2 4" id="KW-0862">Zinc</keyword>
<dbReference type="PROSITE" id="PS00059">
    <property type="entry name" value="ADH_ZINC"/>
    <property type="match status" value="1"/>
</dbReference>
<dbReference type="AlphaFoldDB" id="A0A3A1QQ31"/>
<dbReference type="PANTHER" id="PTHR43401">
    <property type="entry name" value="L-THREONINE 3-DEHYDROGENASE"/>
    <property type="match status" value="1"/>
</dbReference>
<dbReference type="InterPro" id="IPR036291">
    <property type="entry name" value="NAD(P)-bd_dom_sf"/>
</dbReference>
<dbReference type="Pfam" id="PF08240">
    <property type="entry name" value="ADH_N"/>
    <property type="match status" value="1"/>
</dbReference>
<evidence type="ECO:0000256" key="4">
    <source>
        <dbReference type="RuleBase" id="RU361277"/>
    </source>
</evidence>
<dbReference type="PANTHER" id="PTHR43401:SF2">
    <property type="entry name" value="L-THREONINE 3-DEHYDROGENASE"/>
    <property type="match status" value="1"/>
</dbReference>
<keyword evidence="1 4" id="KW-0479">Metal-binding</keyword>
<keyword evidence="3" id="KW-0560">Oxidoreductase</keyword>
<evidence type="ECO:0000256" key="1">
    <source>
        <dbReference type="ARBA" id="ARBA00022723"/>
    </source>
</evidence>
<feature type="domain" description="Enoyl reductase (ER)" evidence="5">
    <location>
        <begin position="9"/>
        <end position="333"/>
    </location>
</feature>
<dbReference type="InterPro" id="IPR020843">
    <property type="entry name" value="ER"/>
</dbReference>
<dbReference type="InterPro" id="IPR002328">
    <property type="entry name" value="ADH_Zn_CS"/>
</dbReference>
<dbReference type="SMART" id="SM00829">
    <property type="entry name" value="PKS_ER"/>
    <property type="match status" value="1"/>
</dbReference>
<comment type="caution">
    <text evidence="6">The sequence shown here is derived from an EMBL/GenBank/DDBJ whole genome shotgun (WGS) entry which is preliminary data.</text>
</comment>
<dbReference type="Gene3D" id="3.40.50.720">
    <property type="entry name" value="NAD(P)-binding Rossmann-like Domain"/>
    <property type="match status" value="1"/>
</dbReference>
<gene>
    <name evidence="6" type="ORF">D3H55_19495</name>
</gene>
<dbReference type="GO" id="GO:0016491">
    <property type="term" value="F:oxidoreductase activity"/>
    <property type="evidence" value="ECO:0007669"/>
    <property type="project" value="UniProtKB-KW"/>
</dbReference>